<dbReference type="PROSITE" id="PS51350">
    <property type="entry name" value="PTS_HPR_DOM"/>
    <property type="match status" value="3"/>
</dbReference>
<accession>E8KHU8</accession>
<feature type="domain" description="HPr" evidence="8">
    <location>
        <begin position="283"/>
        <end position="373"/>
    </location>
</feature>
<sequence length="630" mass="65518">MLNLSAQNIRLNGTASNKEEAITLVAAGLVANGNVAEGYEAGMLARETQTSTFLGNGIAIPHGTLDTRHFVQNTGVQIYQFPQGVEWGEGNKAYVVIGIAAKSDEHLALLRQLTGVLSDEEAVATLAKTQDVEEFAAVLSGKKSLPVISEETISLNIDSSSLITLSAINAAKLQEKGYVTQAFISDVVASTPLNLGDNLFVADSANGNQANGFAVARSQQGQTLVTIAAADDNLSALIARLLNADIRKQLTTASAAQIVALFGANENVTSVASSTATEQTSQQVIGTFTVCNDNGLHASPSAVLVQTLKPFAAKVTVENLDRGTAPANAKSTMKVVALGASQAHRLRFVAEGEDAQQAIEALAKAFVEGLGESVSFVPAVEDTIEGAAQPQAVESAKNFANPTAAEQPAAGQVIGTFTVRNDNGLHARPSAVLVQTLKPFAAKVTVENLDRGTAPENAKSTMKVVALGASRAHRLRFVAEGEDAQQAIEALAKAFVEGLGESVSFVPSVEDTIEGAAQLQAVESAKNSANPIASEPAVEGQVEGTFVIQNEHGLHARPSAVLVNEVKKYNANIVVQNLDRDSQLVSAKILMKIVALGVVKGHRLRFVATGDDAQKAIDGIGAAIAAGLGE</sequence>
<dbReference type="NCBIfam" id="TIGR01003">
    <property type="entry name" value="PTS_HPr_family"/>
    <property type="match status" value="3"/>
</dbReference>
<dbReference type="InterPro" id="IPR016152">
    <property type="entry name" value="PTrfase/Anion_transptr"/>
</dbReference>
<dbReference type="SUPFAM" id="SSF55804">
    <property type="entry name" value="Phoshotransferase/anion transport protein"/>
    <property type="match status" value="2"/>
</dbReference>
<dbReference type="GO" id="GO:0090563">
    <property type="term" value="F:protein-phosphocysteine-sugar phosphotransferase activity"/>
    <property type="evidence" value="ECO:0007669"/>
    <property type="project" value="TreeGrafter"/>
</dbReference>
<dbReference type="Pfam" id="PF00359">
    <property type="entry name" value="PTS_EIIA_2"/>
    <property type="match status" value="1"/>
</dbReference>
<dbReference type="SUPFAM" id="SSF55594">
    <property type="entry name" value="HPr-like"/>
    <property type="match status" value="3"/>
</dbReference>
<feature type="domain" description="HPr" evidence="8">
    <location>
        <begin position="412"/>
        <end position="502"/>
    </location>
</feature>
<keyword evidence="1" id="KW-0813">Transport</keyword>
<dbReference type="CDD" id="cd00367">
    <property type="entry name" value="PTS-HPr_like"/>
    <property type="match status" value="3"/>
</dbReference>
<organism evidence="9 10">
    <name type="scientific">Actinobacillus ureae ATCC 25976</name>
    <dbReference type="NCBI Taxonomy" id="887324"/>
    <lineage>
        <taxon>Bacteria</taxon>
        <taxon>Pseudomonadati</taxon>
        <taxon>Pseudomonadota</taxon>
        <taxon>Gammaproteobacteria</taxon>
        <taxon>Pasteurellales</taxon>
        <taxon>Pasteurellaceae</taxon>
        <taxon>Actinobacillus</taxon>
    </lineage>
</organism>
<evidence type="ECO:0000259" key="8">
    <source>
        <dbReference type="PROSITE" id="PS51350"/>
    </source>
</evidence>
<evidence type="ECO:0000259" key="7">
    <source>
        <dbReference type="PROSITE" id="PS51094"/>
    </source>
</evidence>
<dbReference type="Proteomes" id="UP000005467">
    <property type="component" value="Unassembled WGS sequence"/>
</dbReference>
<dbReference type="RefSeq" id="WP_005623237.1">
    <property type="nucleotide sequence ID" value="NZ_GL831080.1"/>
</dbReference>
<dbReference type="PANTHER" id="PTHR30181">
    <property type="entry name" value="MANNITOL PERMEASE IIC COMPONENT"/>
    <property type="match status" value="1"/>
</dbReference>
<dbReference type="NCBIfam" id="NF008319">
    <property type="entry name" value="PRK11109.1"/>
    <property type="match status" value="1"/>
</dbReference>
<reference evidence="9 10" key="1">
    <citation type="submission" date="2011-01" db="EMBL/GenBank/DDBJ databases">
        <authorList>
            <person name="Muzny D."/>
            <person name="Qin X."/>
            <person name="Deng J."/>
            <person name="Jiang H."/>
            <person name="Liu Y."/>
            <person name="Qu J."/>
            <person name="Song X.-Z."/>
            <person name="Zhang L."/>
            <person name="Thornton R."/>
            <person name="Coyle M."/>
            <person name="Francisco L."/>
            <person name="Jackson L."/>
            <person name="Javaid M."/>
            <person name="Korchina V."/>
            <person name="Kovar C."/>
            <person name="Mata R."/>
            <person name="Mathew T."/>
            <person name="Ngo R."/>
            <person name="Nguyen L."/>
            <person name="Nguyen N."/>
            <person name="Okwuonu G."/>
            <person name="Ongeri F."/>
            <person name="Pham C."/>
            <person name="Simmons D."/>
            <person name="Wilczek-Boney K."/>
            <person name="Hale W."/>
            <person name="Jakkamsetti A."/>
            <person name="Pham P."/>
            <person name="Ruth R."/>
            <person name="San Lucas F."/>
            <person name="Warren J."/>
            <person name="Zhang J."/>
            <person name="Zhao Z."/>
            <person name="Zhou C."/>
            <person name="Zhu D."/>
            <person name="Lee S."/>
            <person name="Bess C."/>
            <person name="Blankenburg K."/>
            <person name="Forbes L."/>
            <person name="Fu Q."/>
            <person name="Gubbala S."/>
            <person name="Hirani K."/>
            <person name="Jayaseelan J.C."/>
            <person name="Lara F."/>
            <person name="Munidasa M."/>
            <person name="Palculict T."/>
            <person name="Patil S."/>
            <person name="Pu L.-L."/>
            <person name="Saada N."/>
            <person name="Tang L."/>
            <person name="Weissenberger G."/>
            <person name="Zhu Y."/>
            <person name="Hemphill L."/>
            <person name="Shang Y."/>
            <person name="Youmans B."/>
            <person name="Ayvaz T."/>
            <person name="Ross M."/>
            <person name="Santibanez J."/>
            <person name="Aqrawi P."/>
            <person name="Gross S."/>
            <person name="Joshi V."/>
            <person name="Fowler G."/>
            <person name="Nazareth L."/>
            <person name="Reid J."/>
            <person name="Worley K."/>
            <person name="Petrosino J."/>
            <person name="Highlander S."/>
            <person name="Gibbs R."/>
        </authorList>
    </citation>
    <scope>NUCLEOTIDE SEQUENCE [LARGE SCALE GENOMIC DNA]</scope>
    <source>
        <strain evidence="9 10">ATCC 25976</strain>
    </source>
</reference>
<comment type="caution">
    <text evidence="9">The sequence shown here is derived from an EMBL/GenBank/DDBJ whole genome shotgun (WGS) entry which is preliminary data.</text>
</comment>
<dbReference type="AlphaFoldDB" id="E8KHU8"/>
<keyword evidence="2" id="KW-0597">Phosphoprotein</keyword>
<evidence type="ECO:0000256" key="6">
    <source>
        <dbReference type="ARBA" id="ARBA00022777"/>
    </source>
</evidence>
<proteinExistence type="predicted"/>
<feature type="domain" description="HPr" evidence="8">
    <location>
        <begin position="541"/>
        <end position="630"/>
    </location>
</feature>
<evidence type="ECO:0000256" key="1">
    <source>
        <dbReference type="ARBA" id="ARBA00022448"/>
    </source>
</evidence>
<keyword evidence="3" id="KW-0762">Sugar transport</keyword>
<dbReference type="PROSITE" id="PS00372">
    <property type="entry name" value="PTS_EIIA_TYPE_2_HIS"/>
    <property type="match status" value="1"/>
</dbReference>
<dbReference type="CDD" id="cd00211">
    <property type="entry name" value="PTS_IIA_fru"/>
    <property type="match status" value="1"/>
</dbReference>
<dbReference type="PANTHER" id="PTHR30181:SF3">
    <property type="entry name" value="MULTIPHOSPHORYL TRANSFER PROTEIN"/>
    <property type="match status" value="1"/>
</dbReference>
<keyword evidence="10" id="KW-1185">Reference proteome</keyword>
<dbReference type="InterPro" id="IPR000032">
    <property type="entry name" value="HPr-like"/>
</dbReference>
<protein>
    <submittedName>
        <fullName evidence="9">Phosphocarrier, HPr family</fullName>
    </submittedName>
</protein>
<keyword evidence="6" id="KW-0418">Kinase</keyword>
<keyword evidence="5" id="KW-0598">Phosphotransferase system</keyword>
<dbReference type="GO" id="GO:0016301">
    <property type="term" value="F:kinase activity"/>
    <property type="evidence" value="ECO:0007669"/>
    <property type="project" value="UniProtKB-KW"/>
</dbReference>
<evidence type="ECO:0000256" key="5">
    <source>
        <dbReference type="ARBA" id="ARBA00022683"/>
    </source>
</evidence>
<dbReference type="InterPro" id="IPR035895">
    <property type="entry name" value="HPr-like_sf"/>
</dbReference>
<name>E8KHU8_9PAST</name>
<evidence type="ECO:0000313" key="9">
    <source>
        <dbReference type="EMBL" id="EFX91526.1"/>
    </source>
</evidence>
<dbReference type="InterPro" id="IPR002178">
    <property type="entry name" value="PTS_EIIA_type-2_dom"/>
</dbReference>
<evidence type="ECO:0000256" key="4">
    <source>
        <dbReference type="ARBA" id="ARBA00022679"/>
    </source>
</evidence>
<dbReference type="Gene3D" id="3.30.1340.10">
    <property type="entry name" value="HPr-like"/>
    <property type="match status" value="3"/>
</dbReference>
<gene>
    <name evidence="9" type="ORF">HMPREF0027_1415</name>
</gene>
<dbReference type="PRINTS" id="PR00107">
    <property type="entry name" value="PHOSPHOCPHPR"/>
</dbReference>
<dbReference type="PROSITE" id="PS51094">
    <property type="entry name" value="PTS_EIIA_TYPE_2"/>
    <property type="match status" value="1"/>
</dbReference>
<dbReference type="PROSITE" id="PS00369">
    <property type="entry name" value="PTS_HPR_HIS"/>
    <property type="match status" value="2"/>
</dbReference>
<dbReference type="Pfam" id="PF00381">
    <property type="entry name" value="PTS-HPr"/>
    <property type="match status" value="3"/>
</dbReference>
<keyword evidence="4" id="KW-0808">Transferase</keyword>
<evidence type="ECO:0000256" key="2">
    <source>
        <dbReference type="ARBA" id="ARBA00022553"/>
    </source>
</evidence>
<dbReference type="InterPro" id="IPR050893">
    <property type="entry name" value="Sugar_PTS"/>
</dbReference>
<dbReference type="InterPro" id="IPR001020">
    <property type="entry name" value="PTS_HPr_His_P_site"/>
</dbReference>
<dbReference type="GO" id="GO:0009401">
    <property type="term" value="P:phosphoenolpyruvate-dependent sugar phosphotransferase system"/>
    <property type="evidence" value="ECO:0007669"/>
    <property type="project" value="UniProtKB-KW"/>
</dbReference>
<evidence type="ECO:0000256" key="3">
    <source>
        <dbReference type="ARBA" id="ARBA00022597"/>
    </source>
</evidence>
<dbReference type="GO" id="GO:0005886">
    <property type="term" value="C:plasma membrane"/>
    <property type="evidence" value="ECO:0007669"/>
    <property type="project" value="TreeGrafter"/>
</dbReference>
<dbReference type="HOGENOM" id="CLU_433903_0_0_6"/>
<dbReference type="Gene3D" id="3.40.930.10">
    <property type="entry name" value="Mannitol-specific EII, Chain A"/>
    <property type="match status" value="1"/>
</dbReference>
<feature type="domain" description="PTS EIIA type-2" evidence="7">
    <location>
        <begin position="2"/>
        <end position="142"/>
    </location>
</feature>
<evidence type="ECO:0000313" key="10">
    <source>
        <dbReference type="Proteomes" id="UP000005467"/>
    </source>
</evidence>
<dbReference type="EMBL" id="AEVG01000100">
    <property type="protein sequence ID" value="EFX91526.1"/>
    <property type="molecule type" value="Genomic_DNA"/>
</dbReference>